<keyword evidence="3 7" id="KW-1133">Transmembrane helix</keyword>
<dbReference type="EMBL" id="SWKV01000038">
    <property type="protein sequence ID" value="KAF3038083.1"/>
    <property type="molecule type" value="Genomic_DNA"/>
</dbReference>
<evidence type="ECO:0000256" key="6">
    <source>
        <dbReference type="SAM" id="MobiDB-lite"/>
    </source>
</evidence>
<gene>
    <name evidence="9" type="ORF">E8E12_002258</name>
</gene>
<evidence type="ECO:0000256" key="3">
    <source>
        <dbReference type="ARBA" id="ARBA00022989"/>
    </source>
</evidence>
<organism evidence="9 10">
    <name type="scientific">Didymella heteroderae</name>
    <dbReference type="NCBI Taxonomy" id="1769908"/>
    <lineage>
        <taxon>Eukaryota</taxon>
        <taxon>Fungi</taxon>
        <taxon>Dikarya</taxon>
        <taxon>Ascomycota</taxon>
        <taxon>Pezizomycotina</taxon>
        <taxon>Dothideomycetes</taxon>
        <taxon>Pleosporomycetidae</taxon>
        <taxon>Pleosporales</taxon>
        <taxon>Pleosporineae</taxon>
        <taxon>Didymellaceae</taxon>
        <taxon>Didymella</taxon>
    </lineage>
</organism>
<dbReference type="AlphaFoldDB" id="A0A9P4WQ13"/>
<evidence type="ECO:0000256" key="1">
    <source>
        <dbReference type="ARBA" id="ARBA00004141"/>
    </source>
</evidence>
<feature type="domain" description="Rhodopsin" evidence="8">
    <location>
        <begin position="40"/>
        <end position="283"/>
    </location>
</feature>
<dbReference type="Proteomes" id="UP000758155">
    <property type="component" value="Unassembled WGS sequence"/>
</dbReference>
<dbReference type="PANTHER" id="PTHR33048">
    <property type="entry name" value="PTH11-LIKE INTEGRAL MEMBRANE PROTEIN (AFU_ORTHOLOGUE AFUA_5G11245)"/>
    <property type="match status" value="1"/>
</dbReference>
<dbReference type="OrthoDB" id="444631at2759"/>
<feature type="transmembrane region" description="Helical" evidence="7">
    <location>
        <begin position="107"/>
        <end position="131"/>
    </location>
</feature>
<feature type="transmembrane region" description="Helical" evidence="7">
    <location>
        <begin position="56"/>
        <end position="87"/>
    </location>
</feature>
<feature type="transmembrane region" description="Helical" evidence="7">
    <location>
        <begin position="223"/>
        <end position="245"/>
    </location>
</feature>
<reference evidence="9" key="1">
    <citation type="submission" date="2019-04" db="EMBL/GenBank/DDBJ databases">
        <title>Sequencing of skin fungus with MAO and IRED activity.</title>
        <authorList>
            <person name="Marsaioli A.J."/>
            <person name="Bonatto J.M.C."/>
            <person name="Reis Junior O."/>
        </authorList>
    </citation>
    <scope>NUCLEOTIDE SEQUENCE</scope>
    <source>
        <strain evidence="9">28M1</strain>
    </source>
</reference>
<evidence type="ECO:0000313" key="9">
    <source>
        <dbReference type="EMBL" id="KAF3038083.1"/>
    </source>
</evidence>
<evidence type="ECO:0000256" key="7">
    <source>
        <dbReference type="SAM" id="Phobius"/>
    </source>
</evidence>
<keyword evidence="10" id="KW-1185">Reference proteome</keyword>
<comment type="caution">
    <text evidence="9">The sequence shown here is derived from an EMBL/GenBank/DDBJ whole genome shotgun (WGS) entry which is preliminary data.</text>
</comment>
<dbReference type="PANTHER" id="PTHR33048:SF47">
    <property type="entry name" value="INTEGRAL MEMBRANE PROTEIN-RELATED"/>
    <property type="match status" value="1"/>
</dbReference>
<accession>A0A9P4WQ13</accession>
<dbReference type="InterPro" id="IPR049326">
    <property type="entry name" value="Rhodopsin_dom_fungi"/>
</dbReference>
<dbReference type="GO" id="GO:0016020">
    <property type="term" value="C:membrane"/>
    <property type="evidence" value="ECO:0007669"/>
    <property type="project" value="UniProtKB-SubCell"/>
</dbReference>
<proteinExistence type="inferred from homology"/>
<evidence type="ECO:0000313" key="10">
    <source>
        <dbReference type="Proteomes" id="UP000758155"/>
    </source>
</evidence>
<evidence type="ECO:0000256" key="2">
    <source>
        <dbReference type="ARBA" id="ARBA00022692"/>
    </source>
</evidence>
<feature type="transmembrane region" description="Helical" evidence="7">
    <location>
        <begin position="23"/>
        <end position="44"/>
    </location>
</feature>
<keyword evidence="4 7" id="KW-0472">Membrane</keyword>
<evidence type="ECO:0000256" key="4">
    <source>
        <dbReference type="ARBA" id="ARBA00023136"/>
    </source>
</evidence>
<evidence type="ECO:0000259" key="8">
    <source>
        <dbReference type="Pfam" id="PF20684"/>
    </source>
</evidence>
<keyword evidence="2 7" id="KW-0812">Transmembrane</keyword>
<feature type="region of interest" description="Disordered" evidence="6">
    <location>
        <begin position="345"/>
        <end position="364"/>
    </location>
</feature>
<sequence>MVLLKPRADTAGFSAPAVSSRTLFGTIWALTGLSFIFLPARLYARWIATRRLYWDDFLVTFACIISLAITVTITIFHPVTIELMLIGARLKPFPPNVKIITMQFTRVFTAIPMLFYGGLWCIKLAFLLFFRRLGLRNVKSLRRWWRVVLSITILAFLMCYTMLPYHCTFVSFEVVASKECQTQGLSFVAMGVNTALDVLTDCLIMSIPFLILRRIRITTHQKVALSAVFSLVIITMIFAIVRATITTVGVKRQIDTLWMYLWTSVELNVAIIVACIAPYRSLFLRSRANSQEAHRPQNLRNRARNLCTSSLSQASRRTAVEGNWSTMELPYLAPWVEEGSATNTKRQDYGTMSSSTQRKDPSMTANMPYLAPWRDNDPTAVAEASHDVLLSPPLLAHLSGRAQVGFGVLPSARTSIEEHRA</sequence>
<feature type="transmembrane region" description="Helical" evidence="7">
    <location>
        <begin position="143"/>
        <end position="165"/>
    </location>
</feature>
<dbReference type="InterPro" id="IPR052337">
    <property type="entry name" value="SAT4-like"/>
</dbReference>
<name>A0A9P4WQ13_9PLEO</name>
<protein>
    <recommendedName>
        <fullName evidence="8">Rhodopsin domain-containing protein</fullName>
    </recommendedName>
</protein>
<evidence type="ECO:0000256" key="5">
    <source>
        <dbReference type="ARBA" id="ARBA00038359"/>
    </source>
</evidence>
<dbReference type="Pfam" id="PF20684">
    <property type="entry name" value="Fung_rhodopsin"/>
    <property type="match status" value="1"/>
</dbReference>
<comment type="similarity">
    <text evidence="5">Belongs to the SAT4 family.</text>
</comment>
<feature type="compositionally biased region" description="Polar residues" evidence="6">
    <location>
        <begin position="345"/>
        <end position="356"/>
    </location>
</feature>
<comment type="subcellular location">
    <subcellularLocation>
        <location evidence="1">Membrane</location>
        <topology evidence="1">Multi-pass membrane protein</topology>
    </subcellularLocation>
</comment>
<feature type="transmembrane region" description="Helical" evidence="7">
    <location>
        <begin position="257"/>
        <end position="279"/>
    </location>
</feature>
<feature type="transmembrane region" description="Helical" evidence="7">
    <location>
        <begin position="185"/>
        <end position="211"/>
    </location>
</feature>